<evidence type="ECO:0000313" key="10">
    <source>
        <dbReference type="Proteomes" id="UP001367508"/>
    </source>
</evidence>
<dbReference type="CDD" id="cd16664">
    <property type="entry name" value="RING-Ubox_PUB"/>
    <property type="match status" value="1"/>
</dbReference>
<accession>A0AAN9M9W3</accession>
<evidence type="ECO:0000256" key="4">
    <source>
        <dbReference type="ARBA" id="ARBA00022679"/>
    </source>
</evidence>
<name>A0AAN9M9W3_CANGL</name>
<dbReference type="SMART" id="SM00504">
    <property type="entry name" value="Ubox"/>
    <property type="match status" value="1"/>
</dbReference>
<comment type="pathway">
    <text evidence="2">Protein modification; protein ubiquitination.</text>
</comment>
<dbReference type="Gene3D" id="1.25.10.10">
    <property type="entry name" value="Leucine-rich Repeat Variant"/>
    <property type="match status" value="1"/>
</dbReference>
<evidence type="ECO:0000256" key="6">
    <source>
        <dbReference type="ARBA" id="ARBA00022786"/>
    </source>
</evidence>
<dbReference type="InterPro" id="IPR013083">
    <property type="entry name" value="Znf_RING/FYVE/PHD"/>
</dbReference>
<dbReference type="Pfam" id="PF25368">
    <property type="entry name" value="PUB10_N"/>
    <property type="match status" value="1"/>
</dbReference>
<dbReference type="AlphaFoldDB" id="A0AAN9M9W3"/>
<dbReference type="SMART" id="SM00185">
    <property type="entry name" value="ARM"/>
    <property type="match status" value="4"/>
</dbReference>
<dbReference type="EMBL" id="JAYMYQ010000002">
    <property type="protein sequence ID" value="KAK7350607.1"/>
    <property type="molecule type" value="Genomic_DNA"/>
</dbReference>
<dbReference type="InterPro" id="IPR000225">
    <property type="entry name" value="Armadillo"/>
</dbReference>
<evidence type="ECO:0000256" key="3">
    <source>
        <dbReference type="ARBA" id="ARBA00012483"/>
    </source>
</evidence>
<dbReference type="Proteomes" id="UP001367508">
    <property type="component" value="Unassembled WGS sequence"/>
</dbReference>
<reference evidence="9 10" key="1">
    <citation type="submission" date="2024-01" db="EMBL/GenBank/DDBJ databases">
        <title>The genomes of 5 underutilized Papilionoideae crops provide insights into root nodulation and disease resistanc.</title>
        <authorList>
            <person name="Jiang F."/>
        </authorList>
    </citation>
    <scope>NUCLEOTIDE SEQUENCE [LARGE SCALE GENOMIC DNA]</scope>
    <source>
        <strain evidence="9">LVBAO_FW01</strain>
        <tissue evidence="9">Leaves</tissue>
    </source>
</reference>
<keyword evidence="6" id="KW-0833">Ubl conjugation pathway</keyword>
<dbReference type="SUPFAM" id="SSF48371">
    <property type="entry name" value="ARM repeat"/>
    <property type="match status" value="1"/>
</dbReference>
<dbReference type="InterPro" id="IPR016024">
    <property type="entry name" value="ARM-type_fold"/>
</dbReference>
<dbReference type="PROSITE" id="PS51698">
    <property type="entry name" value="U_BOX"/>
    <property type="match status" value="1"/>
</dbReference>
<dbReference type="Pfam" id="PF25598">
    <property type="entry name" value="ARM_PUB"/>
    <property type="match status" value="1"/>
</dbReference>
<dbReference type="FunFam" id="1.25.10.10:FF:000485">
    <property type="entry name" value="RING-type E3 ubiquitin transferase"/>
    <property type="match status" value="1"/>
</dbReference>
<dbReference type="GO" id="GO:0016567">
    <property type="term" value="P:protein ubiquitination"/>
    <property type="evidence" value="ECO:0007669"/>
    <property type="project" value="InterPro"/>
</dbReference>
<dbReference type="GO" id="GO:0061630">
    <property type="term" value="F:ubiquitin protein ligase activity"/>
    <property type="evidence" value="ECO:0007669"/>
    <property type="project" value="UniProtKB-EC"/>
</dbReference>
<evidence type="ECO:0000313" key="9">
    <source>
        <dbReference type="EMBL" id="KAK7350607.1"/>
    </source>
</evidence>
<dbReference type="PROSITE" id="PS50176">
    <property type="entry name" value="ARM_REPEAT"/>
    <property type="match status" value="1"/>
</dbReference>
<dbReference type="InterPro" id="IPR057623">
    <property type="entry name" value="PUB12-19-like_N"/>
</dbReference>
<keyword evidence="4" id="KW-0808">Transferase</keyword>
<dbReference type="InterPro" id="IPR045210">
    <property type="entry name" value="RING-Ubox_PUB"/>
</dbReference>
<comment type="catalytic activity">
    <reaction evidence="1">
        <text>S-ubiquitinyl-[E2 ubiquitin-conjugating enzyme]-L-cysteine + [acceptor protein]-L-lysine = [E2 ubiquitin-conjugating enzyme]-L-cysteine + N(6)-ubiquitinyl-[acceptor protein]-L-lysine.</text>
        <dbReference type="EC" id="2.3.2.27"/>
    </reaction>
</comment>
<protein>
    <recommendedName>
        <fullName evidence="3">RING-type E3 ubiquitin transferase</fullName>
        <ecNumber evidence="3">2.3.2.27</ecNumber>
    </recommendedName>
</protein>
<dbReference type="Gene3D" id="3.30.40.10">
    <property type="entry name" value="Zinc/RING finger domain, C3HC4 (zinc finger)"/>
    <property type="match status" value="1"/>
</dbReference>
<organism evidence="9 10">
    <name type="scientific">Canavalia gladiata</name>
    <name type="common">Sword bean</name>
    <name type="synonym">Dolichos gladiatus</name>
    <dbReference type="NCBI Taxonomy" id="3824"/>
    <lineage>
        <taxon>Eukaryota</taxon>
        <taxon>Viridiplantae</taxon>
        <taxon>Streptophyta</taxon>
        <taxon>Embryophyta</taxon>
        <taxon>Tracheophyta</taxon>
        <taxon>Spermatophyta</taxon>
        <taxon>Magnoliopsida</taxon>
        <taxon>eudicotyledons</taxon>
        <taxon>Gunneridae</taxon>
        <taxon>Pentapetalae</taxon>
        <taxon>rosids</taxon>
        <taxon>fabids</taxon>
        <taxon>Fabales</taxon>
        <taxon>Fabaceae</taxon>
        <taxon>Papilionoideae</taxon>
        <taxon>50 kb inversion clade</taxon>
        <taxon>NPAAA clade</taxon>
        <taxon>indigoferoid/millettioid clade</taxon>
        <taxon>Phaseoleae</taxon>
        <taxon>Canavalia</taxon>
    </lineage>
</organism>
<dbReference type="FunFam" id="3.30.40.10:FF:000442">
    <property type="entry name" value="RING-type E3 ubiquitin transferase"/>
    <property type="match status" value="1"/>
</dbReference>
<dbReference type="SUPFAM" id="SSF57850">
    <property type="entry name" value="RING/U-box"/>
    <property type="match status" value="1"/>
</dbReference>
<evidence type="ECO:0000256" key="1">
    <source>
        <dbReference type="ARBA" id="ARBA00000900"/>
    </source>
</evidence>
<keyword evidence="10" id="KW-1185">Reference proteome</keyword>
<dbReference type="InterPro" id="IPR003613">
    <property type="entry name" value="Ubox_domain"/>
</dbReference>
<dbReference type="InterPro" id="IPR011989">
    <property type="entry name" value="ARM-like"/>
</dbReference>
<dbReference type="PANTHER" id="PTHR23315:SF116">
    <property type="entry name" value="RING-TYPE E3 UBIQUITIN TRANSFERASE"/>
    <property type="match status" value="1"/>
</dbReference>
<evidence type="ECO:0000259" key="8">
    <source>
        <dbReference type="PROSITE" id="PS51698"/>
    </source>
</evidence>
<sequence>MPPKLTNNPTERRPLSFPAVRPCESISSPTLLSSLITLSQNICNFQFNTFVTQSRNCREMARQIAILLAFFQDVRDRNSVIPKSVLECFLELHLTFQKIQFLMQDCAHQNAHLWMLTKSKHIVDQFRIFIGIIATTIDMLSLHIIDICDEVRELVELVLKHARKGKFELDQNDERESKRLRFILDQFERGVEPEVDSMKQVLDYLEIKTWNACNKEMKFLEDESDHNEREVNLLSSLIGFLCYSRVVIFETMDFQLRTNEQSEARGDAETLMLSFVMAEDFRCPISLEIMTDPVTVSTGQTYNRTSIQKWLKAGNKICPKTGEKLTNTELFPNTTLKKLIQQFCKDNGISMAKSNNLNRTITKTIEPGSSAAAHAMQFMSWFISRRLVFGTEEQKNKAAYEIRLLARSNIFNRTCLIEMGTIPPLLDLLDTNDRATQENAIGALMRLSKHSSGQQVIIESRGLVPILNVLKRGLSLEARNVAAATMFYLSSVKEYRKLIGENPEAIPALVELIKEGTSCGKKNAVITIFGLLLLPKNHPKVLAAGAVHALVDVIGSSDKADLVTDCLAVLVALAESAEGAGDVLQAGALPLIIRILQSDTSRAGKEYCVSIVLSLCVNVGMEVTGVLVKDPSLMPSLYSLLTNGTPHAAKKSRSLIKVLQDFNDKTTSGMEGSSVSRHTLNRLESSSFFSR</sequence>
<evidence type="ECO:0000256" key="2">
    <source>
        <dbReference type="ARBA" id="ARBA00004906"/>
    </source>
</evidence>
<comment type="caution">
    <text evidence="9">The sequence shown here is derived from an EMBL/GenBank/DDBJ whole genome shotgun (WGS) entry which is preliminary data.</text>
</comment>
<dbReference type="GO" id="GO:0010029">
    <property type="term" value="P:regulation of seed germination"/>
    <property type="evidence" value="ECO:0007669"/>
    <property type="project" value="UniProtKB-ARBA"/>
</dbReference>
<evidence type="ECO:0000256" key="7">
    <source>
        <dbReference type="PROSITE-ProRule" id="PRU00259"/>
    </source>
</evidence>
<dbReference type="PANTHER" id="PTHR23315">
    <property type="entry name" value="U BOX DOMAIN-CONTAINING"/>
    <property type="match status" value="1"/>
</dbReference>
<gene>
    <name evidence="9" type="ORF">VNO77_09420</name>
</gene>
<keyword evidence="5" id="KW-0677">Repeat</keyword>
<dbReference type="EC" id="2.3.2.27" evidence="3"/>
<proteinExistence type="predicted"/>
<feature type="repeat" description="ARM" evidence="7">
    <location>
        <begin position="420"/>
        <end position="462"/>
    </location>
</feature>
<evidence type="ECO:0000256" key="5">
    <source>
        <dbReference type="ARBA" id="ARBA00022737"/>
    </source>
</evidence>
<feature type="domain" description="U-box" evidence="8">
    <location>
        <begin position="276"/>
        <end position="350"/>
    </location>
</feature>
<dbReference type="InterPro" id="IPR058678">
    <property type="entry name" value="ARM_PUB"/>
</dbReference>
<dbReference type="Pfam" id="PF04564">
    <property type="entry name" value="U-box"/>
    <property type="match status" value="1"/>
</dbReference>